<dbReference type="InterPro" id="IPR039512">
    <property type="entry name" value="RCHY1_zinc-ribbon"/>
</dbReference>
<dbReference type="GO" id="GO:0006511">
    <property type="term" value="P:ubiquitin-dependent protein catabolic process"/>
    <property type="evidence" value="ECO:0007669"/>
    <property type="project" value="TreeGrafter"/>
</dbReference>
<evidence type="ECO:0000256" key="3">
    <source>
        <dbReference type="ARBA" id="ARBA00022833"/>
    </source>
</evidence>
<dbReference type="Pfam" id="PF14599">
    <property type="entry name" value="zinc_ribbon_6"/>
    <property type="match status" value="1"/>
</dbReference>
<proteinExistence type="predicted"/>
<dbReference type="PROSITE" id="PS51270">
    <property type="entry name" value="ZF_CTCHY"/>
    <property type="match status" value="1"/>
</dbReference>
<dbReference type="InterPro" id="IPR008913">
    <property type="entry name" value="Znf_CHY"/>
</dbReference>
<feature type="domain" description="RING-type" evidence="5">
    <location>
        <begin position="124"/>
        <end position="167"/>
    </location>
</feature>
<dbReference type="Gene3D" id="3.30.40.10">
    <property type="entry name" value="Zinc/RING finger domain, C3HC4 (zinc finger)"/>
    <property type="match status" value="1"/>
</dbReference>
<protein>
    <recommendedName>
        <fullName evidence="10">RING finger and CHY zinc finger domain-containing protein 1</fullName>
    </recommendedName>
</protein>
<dbReference type="AlphaFoldDB" id="A0A699Z980"/>
<dbReference type="SMART" id="SM00184">
    <property type="entry name" value="RING"/>
    <property type="match status" value="1"/>
</dbReference>
<gene>
    <name evidence="8" type="ORF">HaLaN_07730</name>
</gene>
<dbReference type="PANTHER" id="PTHR21319:SF53">
    <property type="entry name" value="RING FINGER AND CHY ZINC FINGER DOMAIN-CONTAINING PROTEIN 1"/>
    <property type="match status" value="1"/>
</dbReference>
<dbReference type="InterPro" id="IPR037275">
    <property type="entry name" value="Znf_CTCHY_sf"/>
</dbReference>
<dbReference type="InterPro" id="IPR013083">
    <property type="entry name" value="Znf_RING/FYVE/PHD"/>
</dbReference>
<keyword evidence="9" id="KW-1185">Reference proteome</keyword>
<dbReference type="GO" id="GO:0061630">
    <property type="term" value="F:ubiquitin protein ligase activity"/>
    <property type="evidence" value="ECO:0007669"/>
    <property type="project" value="TreeGrafter"/>
</dbReference>
<dbReference type="Gene3D" id="2.20.28.10">
    <property type="match status" value="1"/>
</dbReference>
<reference evidence="8 9" key="1">
    <citation type="submission" date="2020-02" db="EMBL/GenBank/DDBJ databases">
        <title>Draft genome sequence of Haematococcus lacustris strain NIES-144.</title>
        <authorList>
            <person name="Morimoto D."/>
            <person name="Nakagawa S."/>
            <person name="Yoshida T."/>
            <person name="Sawayama S."/>
        </authorList>
    </citation>
    <scope>NUCLEOTIDE SEQUENCE [LARGE SCALE GENOMIC DNA]</scope>
    <source>
        <strain evidence="8 9">NIES-144</strain>
    </source>
</reference>
<accession>A0A699Z980</accession>
<dbReference type="EMBL" id="BLLF01000468">
    <property type="protein sequence ID" value="GFH12102.1"/>
    <property type="molecule type" value="Genomic_DNA"/>
</dbReference>
<evidence type="ECO:0000259" key="6">
    <source>
        <dbReference type="PROSITE" id="PS51266"/>
    </source>
</evidence>
<name>A0A699Z980_HAELA</name>
<dbReference type="InterPro" id="IPR017921">
    <property type="entry name" value="Znf_CTCHY"/>
</dbReference>
<dbReference type="PROSITE" id="PS51266">
    <property type="entry name" value="ZF_CHY"/>
    <property type="match status" value="1"/>
</dbReference>
<dbReference type="CDD" id="cd16464">
    <property type="entry name" value="RING-H2_Pirh2-like"/>
    <property type="match status" value="1"/>
</dbReference>
<keyword evidence="2 4" id="KW-0863">Zinc-finger</keyword>
<dbReference type="InterPro" id="IPR027370">
    <property type="entry name" value="Znf-RING_euk"/>
</dbReference>
<dbReference type="SUPFAM" id="SSF161219">
    <property type="entry name" value="CHY zinc finger-like"/>
    <property type="match status" value="1"/>
</dbReference>
<evidence type="ECO:0000256" key="4">
    <source>
        <dbReference type="PROSITE-ProRule" id="PRU00601"/>
    </source>
</evidence>
<keyword evidence="3" id="KW-0862">Zinc</keyword>
<dbReference type="Pfam" id="PF13445">
    <property type="entry name" value="zf-RING_UBOX"/>
    <property type="match status" value="1"/>
</dbReference>
<dbReference type="InterPro" id="IPR037274">
    <property type="entry name" value="Znf_CHY_sf"/>
</dbReference>
<sequence length="234" mass="26758">CCGEFVWCRHCHNAAKSDNEQDPKKRHVLDRSAVKEVMCALCSSVQPVGSHCSSCGISFGLYSCLQCNFFDDDITKQQFHCDKCGICRVGGRENYFHCDTCNCCYAMLLRSTHRCIENSMHHNCPVCFEYLFDSVKPISVMPCGHTIHQDCLRSLADHRSYVCPMCSKCYMNGDSKQQLWDKMDQEVRETLMPEEYRNYQVNILCNDCGNRNTTLFHVVGLKCSGCGGYNTRRL</sequence>
<dbReference type="PANTHER" id="PTHR21319">
    <property type="entry name" value="RING FINGER AND CHY ZINC FINGER DOMAIN-CONTAINING PROTEIN 1"/>
    <property type="match status" value="1"/>
</dbReference>
<feature type="domain" description="CTCHY-type" evidence="7">
    <location>
        <begin position="59"/>
        <end position="123"/>
    </location>
</feature>
<evidence type="ECO:0000259" key="5">
    <source>
        <dbReference type="PROSITE" id="PS50089"/>
    </source>
</evidence>
<dbReference type="SUPFAM" id="SSF57850">
    <property type="entry name" value="RING/U-box"/>
    <property type="match status" value="1"/>
</dbReference>
<dbReference type="GO" id="GO:0005634">
    <property type="term" value="C:nucleus"/>
    <property type="evidence" value="ECO:0007669"/>
    <property type="project" value="TreeGrafter"/>
</dbReference>
<evidence type="ECO:0000259" key="7">
    <source>
        <dbReference type="PROSITE" id="PS51270"/>
    </source>
</evidence>
<dbReference type="InterPro" id="IPR001841">
    <property type="entry name" value="Znf_RING"/>
</dbReference>
<evidence type="ECO:0000313" key="9">
    <source>
        <dbReference type="Proteomes" id="UP000485058"/>
    </source>
</evidence>
<keyword evidence="1" id="KW-0479">Metal-binding</keyword>
<dbReference type="GO" id="GO:0008270">
    <property type="term" value="F:zinc ion binding"/>
    <property type="evidence" value="ECO:0007669"/>
    <property type="project" value="UniProtKB-KW"/>
</dbReference>
<feature type="domain" description="CHY-type" evidence="6">
    <location>
        <begin position="1"/>
        <end position="57"/>
    </location>
</feature>
<feature type="non-terminal residue" evidence="8">
    <location>
        <position position="1"/>
    </location>
</feature>
<dbReference type="PROSITE" id="PS50089">
    <property type="entry name" value="ZF_RING_2"/>
    <property type="match status" value="1"/>
</dbReference>
<evidence type="ECO:0008006" key="10">
    <source>
        <dbReference type="Google" id="ProtNLM"/>
    </source>
</evidence>
<organism evidence="8 9">
    <name type="scientific">Haematococcus lacustris</name>
    <name type="common">Green alga</name>
    <name type="synonym">Haematococcus pluvialis</name>
    <dbReference type="NCBI Taxonomy" id="44745"/>
    <lineage>
        <taxon>Eukaryota</taxon>
        <taxon>Viridiplantae</taxon>
        <taxon>Chlorophyta</taxon>
        <taxon>core chlorophytes</taxon>
        <taxon>Chlorophyceae</taxon>
        <taxon>CS clade</taxon>
        <taxon>Chlamydomonadales</taxon>
        <taxon>Haematococcaceae</taxon>
        <taxon>Haematococcus</taxon>
    </lineage>
</organism>
<dbReference type="GO" id="GO:0016567">
    <property type="term" value="P:protein ubiquitination"/>
    <property type="evidence" value="ECO:0007669"/>
    <property type="project" value="TreeGrafter"/>
</dbReference>
<evidence type="ECO:0000256" key="1">
    <source>
        <dbReference type="ARBA" id="ARBA00022723"/>
    </source>
</evidence>
<comment type="caution">
    <text evidence="8">The sequence shown here is derived from an EMBL/GenBank/DDBJ whole genome shotgun (WGS) entry which is preliminary data.</text>
</comment>
<dbReference type="SUPFAM" id="SSF161245">
    <property type="entry name" value="Zinc hairpin stack"/>
    <property type="match status" value="1"/>
</dbReference>
<evidence type="ECO:0000256" key="2">
    <source>
        <dbReference type="ARBA" id="ARBA00022771"/>
    </source>
</evidence>
<evidence type="ECO:0000313" key="8">
    <source>
        <dbReference type="EMBL" id="GFH12102.1"/>
    </source>
</evidence>
<dbReference type="Proteomes" id="UP000485058">
    <property type="component" value="Unassembled WGS sequence"/>
</dbReference>
<dbReference type="Pfam" id="PF05495">
    <property type="entry name" value="zf-CHY"/>
    <property type="match status" value="1"/>
</dbReference>